<dbReference type="Proteomes" id="UP000536909">
    <property type="component" value="Unassembled WGS sequence"/>
</dbReference>
<protein>
    <submittedName>
        <fullName evidence="2">Uncharacterized protein</fullName>
    </submittedName>
</protein>
<dbReference type="InterPro" id="IPR036388">
    <property type="entry name" value="WH-like_DNA-bd_sf"/>
</dbReference>
<evidence type="ECO:0000313" key="2">
    <source>
        <dbReference type="EMBL" id="TLK21986.1"/>
    </source>
</evidence>
<accession>A0AAJ5JXC9</accession>
<proteinExistence type="predicted"/>
<reference evidence="1 4" key="2">
    <citation type="submission" date="2020-08" db="EMBL/GenBank/DDBJ databases">
        <title>Genomic Encyclopedia of Type Strains, Phase IV (KMG-IV): sequencing the most valuable type-strain genomes for metagenomic binning, comparative biology and taxonomic classification.</title>
        <authorList>
            <person name="Goeker M."/>
        </authorList>
    </citation>
    <scope>NUCLEOTIDE SEQUENCE [LARGE SCALE GENOMIC DNA]</scope>
    <source>
        <strain evidence="1 4">DSM 105434</strain>
    </source>
</reference>
<reference evidence="2 3" key="1">
    <citation type="submission" date="2019-04" db="EMBL/GenBank/DDBJ databases">
        <title>Deinococcus metalilatus MA1002 mutant No.5.</title>
        <authorList>
            <person name="Park W."/>
            <person name="Park C."/>
        </authorList>
    </citation>
    <scope>NUCLEOTIDE SEQUENCE [LARGE SCALE GENOMIC DNA]</scope>
    <source>
        <strain evidence="2 3">MA1002-m5</strain>
    </source>
</reference>
<organism evidence="2 3">
    <name type="scientific">Deinococcus metallilatus</name>
    <dbReference type="NCBI Taxonomy" id="1211322"/>
    <lineage>
        <taxon>Bacteria</taxon>
        <taxon>Thermotogati</taxon>
        <taxon>Deinococcota</taxon>
        <taxon>Deinococci</taxon>
        <taxon>Deinococcales</taxon>
        <taxon>Deinococcaceae</taxon>
        <taxon>Deinococcus</taxon>
    </lineage>
</organism>
<dbReference type="Gene3D" id="1.10.10.10">
    <property type="entry name" value="Winged helix-like DNA-binding domain superfamily/Winged helix DNA-binding domain"/>
    <property type="match status" value="1"/>
</dbReference>
<evidence type="ECO:0000313" key="3">
    <source>
        <dbReference type="Proteomes" id="UP000308000"/>
    </source>
</evidence>
<dbReference type="AlphaFoldDB" id="A0AAJ5JXC9"/>
<dbReference type="EMBL" id="VBRC01000019">
    <property type="protein sequence ID" value="TLK21986.1"/>
    <property type="molecule type" value="Genomic_DNA"/>
</dbReference>
<keyword evidence="4" id="KW-1185">Reference proteome</keyword>
<evidence type="ECO:0000313" key="4">
    <source>
        <dbReference type="Proteomes" id="UP000536909"/>
    </source>
</evidence>
<evidence type="ECO:0000313" key="1">
    <source>
        <dbReference type="EMBL" id="MBB5297166.1"/>
    </source>
</evidence>
<dbReference type="InterPro" id="IPR036390">
    <property type="entry name" value="WH_DNA-bd_sf"/>
</dbReference>
<comment type="caution">
    <text evidence="2">The sequence shown here is derived from an EMBL/GenBank/DDBJ whole genome shotgun (WGS) entry which is preliminary data.</text>
</comment>
<dbReference type="EMBL" id="JACHFV010000018">
    <property type="protein sequence ID" value="MBB5297166.1"/>
    <property type="molecule type" value="Genomic_DNA"/>
</dbReference>
<dbReference type="Proteomes" id="UP000308000">
    <property type="component" value="Unassembled WGS sequence"/>
</dbReference>
<dbReference type="SUPFAM" id="SSF46785">
    <property type="entry name" value="Winged helix' DNA-binding domain"/>
    <property type="match status" value="1"/>
</dbReference>
<gene>
    <name evidence="2" type="ORF">FCS05_18500</name>
    <name evidence="1" type="ORF">HNQ10_004033</name>
</gene>
<name>A0AAJ5JXC9_9DEIO</name>
<sequence length="232" mass="25119">MSSVLNVTGPAAVRLLTHGRARRVLGAFLKGENTVAGAARELGLDLRVVHRDVLALKAADLLRVVREQKRAGRPVKVYAAAAPAFFVPFSATGAAELSELGAGRTSRYETLFRAAFSREFERLHHEQGGGREWGVRLYLAPEGQVTTDTSYEGADLIDAGVRYQGPLGLILNADATVTLSESEAREVQVELIRLLMRLRPRTLAHDAAGSGRPYLLRLGLVPVTPEERAALS</sequence>
<dbReference type="RefSeq" id="WP_129120437.1">
    <property type="nucleotide sequence ID" value="NZ_BSUI01000037.1"/>
</dbReference>